<evidence type="ECO:0000256" key="7">
    <source>
        <dbReference type="RuleBase" id="RU361240"/>
    </source>
</evidence>
<dbReference type="PANTHER" id="PTHR12147">
    <property type="entry name" value="METALLOPEPTIDASE M28 FAMILY MEMBER"/>
    <property type="match status" value="1"/>
</dbReference>
<evidence type="ECO:0000259" key="9">
    <source>
        <dbReference type="Pfam" id="PF04389"/>
    </source>
</evidence>
<accession>A0A0G2IE48</accession>
<dbReference type="InterPro" id="IPR007484">
    <property type="entry name" value="Peptidase_M28"/>
</dbReference>
<dbReference type="GO" id="GO:0004177">
    <property type="term" value="F:aminopeptidase activity"/>
    <property type="evidence" value="ECO:0007669"/>
    <property type="project" value="UniProtKB-KW"/>
</dbReference>
<dbReference type="Pfam" id="PF04389">
    <property type="entry name" value="Peptidase_M28"/>
    <property type="match status" value="1"/>
</dbReference>
<dbReference type="EMBL" id="LCUC01000066">
    <property type="protein sequence ID" value="KKY37915.1"/>
    <property type="molecule type" value="Genomic_DNA"/>
</dbReference>
<dbReference type="GO" id="GO:0006508">
    <property type="term" value="P:proteolysis"/>
    <property type="evidence" value="ECO:0007669"/>
    <property type="project" value="UniProtKB-KW"/>
</dbReference>
<dbReference type="SUPFAM" id="SSF52025">
    <property type="entry name" value="PA domain"/>
    <property type="match status" value="1"/>
</dbReference>
<name>A0A0G2IE48_9PEZI</name>
<evidence type="ECO:0000256" key="1">
    <source>
        <dbReference type="ARBA" id="ARBA00001947"/>
    </source>
</evidence>
<evidence type="ECO:0000313" key="11">
    <source>
        <dbReference type="Proteomes" id="UP000034680"/>
    </source>
</evidence>
<proteinExistence type="inferred from homology"/>
<dbReference type="Proteomes" id="UP000034680">
    <property type="component" value="Unassembled WGS sequence"/>
</dbReference>
<feature type="domain" description="PA" evidence="8">
    <location>
        <begin position="133"/>
        <end position="226"/>
    </location>
</feature>
<feature type="chain" id="PRO_5005117753" description="Peptide hydrolase" evidence="7">
    <location>
        <begin position="21"/>
        <end position="499"/>
    </location>
</feature>
<feature type="signal peptide" evidence="7">
    <location>
        <begin position="1"/>
        <end position="20"/>
    </location>
</feature>
<keyword evidence="5 7" id="KW-0378">Hydrolase</keyword>
<dbReference type="Gene3D" id="3.50.30.30">
    <property type="match status" value="1"/>
</dbReference>
<gene>
    <name evidence="10" type="ORF">UCDDA912_g02132</name>
</gene>
<evidence type="ECO:0000259" key="8">
    <source>
        <dbReference type="Pfam" id="PF02225"/>
    </source>
</evidence>
<dbReference type="InterPro" id="IPR045175">
    <property type="entry name" value="M28_fam"/>
</dbReference>
<dbReference type="GO" id="GO:0008235">
    <property type="term" value="F:metalloexopeptidase activity"/>
    <property type="evidence" value="ECO:0007669"/>
    <property type="project" value="InterPro"/>
</dbReference>
<dbReference type="CDD" id="cd04816">
    <property type="entry name" value="PA_SaNapH_like"/>
    <property type="match status" value="1"/>
</dbReference>
<keyword evidence="11" id="KW-1185">Reference proteome</keyword>
<sequence length="499" mass="52749">MKPSVTSIIGACLAASKCLAADTISPDLVEADITTAELEEILSDLNDIGDANGGNRAFGLPGFKASVDYVLERIGAQNATGLTNSTSALKTWVQPFNHTFEQTREISVTGPEGEDVYVLSLLYNAATPVPDGVTGALVDTPVDDVRGSACYADQWEGVDAAGKIALVKRGVCPIADKLRLAKNAGAVGALVYQPQPGTNFSSATLSADNIGLLAPAGLIPLEVAQAWQGRLAAGDEVTATLLVDSIFETRETWNVFSETTEGDPDSVVVLGAHLDSVQAGPGVNDDGSGTSGLLAVINSVRKYTGLKNKIRFAWWGAEESGLVGSLYYTRNLPADEVNKIKYYFNYDMIGSPYPVFAVYQSENSGGPAEDLVEYLTAQGKDAYFGSFGTGSDYVGFLNLGIPSSGIFTGAGAPTDPCYHLACDTISNIDFDAITVNTRAAGRLAAQLALSLDGVPSRNTTTANLRGRMKITESFQKWARAEERVVLQKSCSHNSQNQLV</sequence>
<keyword evidence="10" id="KW-0031">Aminopeptidase</keyword>
<evidence type="ECO:0000256" key="6">
    <source>
        <dbReference type="ARBA" id="ARBA00022833"/>
    </source>
</evidence>
<keyword evidence="7" id="KW-0732">Signal</keyword>
<dbReference type="InterPro" id="IPR046450">
    <property type="entry name" value="PA_dom_sf"/>
</dbReference>
<dbReference type="AlphaFoldDB" id="A0A0G2IE48"/>
<dbReference type="GO" id="GO:0046872">
    <property type="term" value="F:metal ion binding"/>
    <property type="evidence" value="ECO:0007669"/>
    <property type="project" value="UniProtKB-KW"/>
</dbReference>
<evidence type="ECO:0000256" key="5">
    <source>
        <dbReference type="ARBA" id="ARBA00022801"/>
    </source>
</evidence>
<dbReference type="InterPro" id="IPR003137">
    <property type="entry name" value="PA_domain"/>
</dbReference>
<keyword evidence="3 7" id="KW-0645">Protease</keyword>
<comment type="cofactor">
    <cofactor evidence="1">
        <name>Zn(2+)</name>
        <dbReference type="ChEBI" id="CHEBI:29105"/>
    </cofactor>
</comment>
<evidence type="ECO:0000256" key="2">
    <source>
        <dbReference type="ARBA" id="ARBA00005634"/>
    </source>
</evidence>
<comment type="caution">
    <text evidence="10">The sequence shown here is derived from an EMBL/GenBank/DDBJ whole genome shotgun (WGS) entry which is preliminary data.</text>
</comment>
<keyword evidence="4 7" id="KW-0479">Metal-binding</keyword>
<dbReference type="Pfam" id="PF02225">
    <property type="entry name" value="PA"/>
    <property type="match status" value="1"/>
</dbReference>
<protein>
    <recommendedName>
        <fullName evidence="7">Peptide hydrolase</fullName>
        <ecNumber evidence="7">3.4.-.-</ecNumber>
    </recommendedName>
</protein>
<keyword evidence="6 7" id="KW-0862">Zinc</keyword>
<reference evidence="10 11" key="1">
    <citation type="submission" date="2015-05" db="EMBL/GenBank/DDBJ databases">
        <title>Distinctive expansion of gene families associated with plant cell wall degradation and secondary metabolism in the genomes of grapevine trunk pathogens.</title>
        <authorList>
            <person name="Lawrence D.P."/>
            <person name="Travadon R."/>
            <person name="Rolshausen P.E."/>
            <person name="Baumgartner K."/>
        </authorList>
    </citation>
    <scope>NUCLEOTIDE SEQUENCE [LARGE SCALE GENOMIC DNA]</scope>
    <source>
        <strain evidence="10">DA912</strain>
    </source>
</reference>
<evidence type="ECO:0000256" key="4">
    <source>
        <dbReference type="ARBA" id="ARBA00022723"/>
    </source>
</evidence>
<dbReference type="EC" id="3.4.-.-" evidence="7"/>
<dbReference type="SUPFAM" id="SSF53187">
    <property type="entry name" value="Zn-dependent exopeptidases"/>
    <property type="match status" value="1"/>
</dbReference>
<evidence type="ECO:0000256" key="3">
    <source>
        <dbReference type="ARBA" id="ARBA00022670"/>
    </source>
</evidence>
<dbReference type="PANTHER" id="PTHR12147:SF26">
    <property type="entry name" value="PEPTIDASE M28 DOMAIN-CONTAINING PROTEIN"/>
    <property type="match status" value="1"/>
</dbReference>
<feature type="domain" description="Peptidase M28" evidence="9">
    <location>
        <begin position="254"/>
        <end position="439"/>
    </location>
</feature>
<organism evidence="10 11">
    <name type="scientific">Diaporthe ampelina</name>
    <dbReference type="NCBI Taxonomy" id="1214573"/>
    <lineage>
        <taxon>Eukaryota</taxon>
        <taxon>Fungi</taxon>
        <taxon>Dikarya</taxon>
        <taxon>Ascomycota</taxon>
        <taxon>Pezizomycotina</taxon>
        <taxon>Sordariomycetes</taxon>
        <taxon>Sordariomycetidae</taxon>
        <taxon>Diaporthales</taxon>
        <taxon>Diaporthaceae</taxon>
        <taxon>Diaporthe</taxon>
    </lineage>
</organism>
<dbReference type="OrthoDB" id="10013407at2759"/>
<dbReference type="Gene3D" id="3.40.630.10">
    <property type="entry name" value="Zn peptidases"/>
    <property type="match status" value="1"/>
</dbReference>
<evidence type="ECO:0000313" key="10">
    <source>
        <dbReference type="EMBL" id="KKY37915.1"/>
    </source>
</evidence>
<comment type="similarity">
    <text evidence="2">Belongs to the peptidase M28 family. M28B subfamily.</text>
</comment>
<reference evidence="10 11" key="2">
    <citation type="submission" date="2015-05" db="EMBL/GenBank/DDBJ databases">
        <authorList>
            <person name="Morales-Cruz A."/>
            <person name="Amrine K.C."/>
            <person name="Cantu D."/>
        </authorList>
    </citation>
    <scope>NUCLEOTIDE SEQUENCE [LARGE SCALE GENOMIC DNA]</scope>
    <source>
        <strain evidence="10">DA912</strain>
    </source>
</reference>